<dbReference type="Pfam" id="PF07702">
    <property type="entry name" value="UTRA"/>
    <property type="match status" value="1"/>
</dbReference>
<dbReference type="Proteomes" id="UP000199647">
    <property type="component" value="Unassembled WGS sequence"/>
</dbReference>
<dbReference type="GO" id="GO:0003700">
    <property type="term" value="F:DNA-binding transcription factor activity"/>
    <property type="evidence" value="ECO:0007669"/>
    <property type="project" value="InterPro"/>
</dbReference>
<name>A0A1H9F981_9HYPH</name>
<dbReference type="InterPro" id="IPR028978">
    <property type="entry name" value="Chorismate_lyase_/UTRA_dom_sf"/>
</dbReference>
<dbReference type="Pfam" id="PF00392">
    <property type="entry name" value="GntR"/>
    <property type="match status" value="1"/>
</dbReference>
<dbReference type="EMBL" id="FOFG01000004">
    <property type="protein sequence ID" value="SEQ34439.1"/>
    <property type="molecule type" value="Genomic_DNA"/>
</dbReference>
<dbReference type="SMART" id="SM00345">
    <property type="entry name" value="HTH_GNTR"/>
    <property type="match status" value="1"/>
</dbReference>
<sequence>MSELGLRDLGTEDALVAFLRENGRLDQPGSTALYKRLQDAFRSAIRQDLLRPGEAIPGERELAQKLALSRVTVRRALKDLVEDSLLVQRHGARTSVAERVEKSLSGLSSFTEDMLARGLEPGVRWLSREQGPALSEECLALGLSPGTAVCRFRRLRTAGGIPMALENTVVPGAFLPEPDLVSESLYETLAQQGHLPVRALQRMRSDVASEEEAALLEVPVGSPILDIERRCFGEGGETVEFARSRYRGDSYDFLVELHR</sequence>
<dbReference type="InterPro" id="IPR036388">
    <property type="entry name" value="WH-like_DNA-bd_sf"/>
</dbReference>
<evidence type="ECO:0000256" key="1">
    <source>
        <dbReference type="ARBA" id="ARBA00023015"/>
    </source>
</evidence>
<dbReference type="InterPro" id="IPR000524">
    <property type="entry name" value="Tscrpt_reg_HTH_GntR"/>
</dbReference>
<dbReference type="PANTHER" id="PTHR44846">
    <property type="entry name" value="MANNOSYL-D-GLYCERATE TRANSPORT/METABOLISM SYSTEM REPRESSOR MNGR-RELATED"/>
    <property type="match status" value="1"/>
</dbReference>
<gene>
    <name evidence="5" type="ORF">SAMN05216548_10441</name>
</gene>
<dbReference type="CDD" id="cd07377">
    <property type="entry name" value="WHTH_GntR"/>
    <property type="match status" value="1"/>
</dbReference>
<keyword evidence="3" id="KW-0804">Transcription</keyword>
<keyword evidence="6" id="KW-1185">Reference proteome</keyword>
<evidence type="ECO:0000259" key="4">
    <source>
        <dbReference type="PROSITE" id="PS50949"/>
    </source>
</evidence>
<dbReference type="SUPFAM" id="SSF46785">
    <property type="entry name" value="Winged helix' DNA-binding domain"/>
    <property type="match status" value="1"/>
</dbReference>
<dbReference type="STRING" id="1855383.SAMN05216548_10441"/>
<dbReference type="PROSITE" id="PS50949">
    <property type="entry name" value="HTH_GNTR"/>
    <property type="match status" value="1"/>
</dbReference>
<protein>
    <submittedName>
        <fullName evidence="5">Transcriptional regulator, GntR family</fullName>
    </submittedName>
</protein>
<dbReference type="PANTHER" id="PTHR44846:SF1">
    <property type="entry name" value="MANNOSYL-D-GLYCERATE TRANSPORT_METABOLISM SYSTEM REPRESSOR MNGR-RELATED"/>
    <property type="match status" value="1"/>
</dbReference>
<dbReference type="RefSeq" id="WP_092495925.1">
    <property type="nucleotide sequence ID" value="NZ_FOFG01000004.1"/>
</dbReference>
<dbReference type="InterPro" id="IPR050679">
    <property type="entry name" value="Bact_HTH_transcr_reg"/>
</dbReference>
<evidence type="ECO:0000256" key="3">
    <source>
        <dbReference type="ARBA" id="ARBA00023163"/>
    </source>
</evidence>
<dbReference type="PRINTS" id="PR00035">
    <property type="entry name" value="HTHGNTR"/>
</dbReference>
<keyword evidence="2" id="KW-0238">DNA-binding</keyword>
<reference evidence="5 6" key="1">
    <citation type="submission" date="2016-10" db="EMBL/GenBank/DDBJ databases">
        <authorList>
            <person name="de Groot N.N."/>
        </authorList>
    </citation>
    <scope>NUCLEOTIDE SEQUENCE [LARGE SCALE GENOMIC DNA]</scope>
    <source>
        <strain evidence="5 6">A52C2</strain>
    </source>
</reference>
<dbReference type="Gene3D" id="3.40.1410.10">
    <property type="entry name" value="Chorismate lyase-like"/>
    <property type="match status" value="1"/>
</dbReference>
<evidence type="ECO:0000313" key="5">
    <source>
        <dbReference type="EMBL" id="SEQ34439.1"/>
    </source>
</evidence>
<dbReference type="OrthoDB" id="7173258at2"/>
<evidence type="ECO:0000313" key="6">
    <source>
        <dbReference type="Proteomes" id="UP000199647"/>
    </source>
</evidence>
<keyword evidence="1" id="KW-0805">Transcription regulation</keyword>
<dbReference type="GO" id="GO:0045892">
    <property type="term" value="P:negative regulation of DNA-templated transcription"/>
    <property type="evidence" value="ECO:0007669"/>
    <property type="project" value="TreeGrafter"/>
</dbReference>
<accession>A0A1H9F981</accession>
<organism evidence="5 6">
    <name type="scientific">Faunimonas pinastri</name>
    <dbReference type="NCBI Taxonomy" id="1855383"/>
    <lineage>
        <taxon>Bacteria</taxon>
        <taxon>Pseudomonadati</taxon>
        <taxon>Pseudomonadota</taxon>
        <taxon>Alphaproteobacteria</taxon>
        <taxon>Hyphomicrobiales</taxon>
        <taxon>Afifellaceae</taxon>
        <taxon>Faunimonas</taxon>
    </lineage>
</organism>
<dbReference type="AlphaFoldDB" id="A0A1H9F981"/>
<evidence type="ECO:0000256" key="2">
    <source>
        <dbReference type="ARBA" id="ARBA00023125"/>
    </source>
</evidence>
<dbReference type="InterPro" id="IPR011663">
    <property type="entry name" value="UTRA"/>
</dbReference>
<dbReference type="SUPFAM" id="SSF64288">
    <property type="entry name" value="Chorismate lyase-like"/>
    <property type="match status" value="1"/>
</dbReference>
<dbReference type="Gene3D" id="1.10.10.10">
    <property type="entry name" value="Winged helix-like DNA-binding domain superfamily/Winged helix DNA-binding domain"/>
    <property type="match status" value="1"/>
</dbReference>
<dbReference type="GO" id="GO:0003677">
    <property type="term" value="F:DNA binding"/>
    <property type="evidence" value="ECO:0007669"/>
    <property type="project" value="UniProtKB-KW"/>
</dbReference>
<dbReference type="InterPro" id="IPR036390">
    <property type="entry name" value="WH_DNA-bd_sf"/>
</dbReference>
<dbReference type="SMART" id="SM00866">
    <property type="entry name" value="UTRA"/>
    <property type="match status" value="1"/>
</dbReference>
<feature type="domain" description="HTH gntR-type" evidence="4">
    <location>
        <begin position="31"/>
        <end position="99"/>
    </location>
</feature>
<proteinExistence type="predicted"/>